<reference evidence="12 13" key="1">
    <citation type="submission" date="2022-07" db="EMBL/GenBank/DDBJ databases">
        <authorList>
            <person name="Li W.-J."/>
            <person name="Deng Q.-Q."/>
        </authorList>
    </citation>
    <scope>NUCLEOTIDE SEQUENCE [LARGE SCALE GENOMIC DNA]</scope>
    <source>
        <strain evidence="12 13">SYSU M60028</strain>
    </source>
</reference>
<dbReference type="InterPro" id="IPR036890">
    <property type="entry name" value="HATPase_C_sf"/>
</dbReference>
<comment type="subcellular location">
    <subcellularLocation>
        <location evidence="2">Cell membrane</location>
        <topology evidence="2">Multi-pass membrane protein</topology>
    </subcellularLocation>
</comment>
<dbReference type="Gene3D" id="3.30.565.10">
    <property type="entry name" value="Histidine kinase-like ATPase, C-terminal domain"/>
    <property type="match status" value="1"/>
</dbReference>
<comment type="catalytic activity">
    <reaction evidence="1">
        <text>ATP + protein L-histidine = ADP + protein N-phospho-L-histidine.</text>
        <dbReference type="EC" id="2.7.13.3"/>
    </reaction>
</comment>
<dbReference type="NCBIfam" id="NF033792">
    <property type="entry name" value="ActS_PrrB_HisK"/>
    <property type="match status" value="1"/>
</dbReference>
<keyword evidence="9" id="KW-0067">ATP-binding</keyword>
<dbReference type="PRINTS" id="PR00344">
    <property type="entry name" value="BCTRLSENSOR"/>
</dbReference>
<organism evidence="12 13">
    <name type="scientific">Alsobacter ponti</name>
    <dbReference type="NCBI Taxonomy" id="2962936"/>
    <lineage>
        <taxon>Bacteria</taxon>
        <taxon>Pseudomonadati</taxon>
        <taxon>Pseudomonadota</taxon>
        <taxon>Alphaproteobacteria</taxon>
        <taxon>Hyphomicrobiales</taxon>
        <taxon>Alsobacteraceae</taxon>
        <taxon>Alsobacter</taxon>
    </lineage>
</organism>
<dbReference type="Pfam" id="PF02518">
    <property type="entry name" value="HATPase_c"/>
    <property type="match status" value="1"/>
</dbReference>
<evidence type="ECO:0000256" key="9">
    <source>
        <dbReference type="ARBA" id="ARBA00022840"/>
    </source>
</evidence>
<feature type="transmembrane region" description="Helical" evidence="10">
    <location>
        <begin position="122"/>
        <end position="141"/>
    </location>
</feature>
<proteinExistence type="predicted"/>
<dbReference type="SMART" id="SM00388">
    <property type="entry name" value="HisKA"/>
    <property type="match status" value="1"/>
</dbReference>
<evidence type="ECO:0000256" key="3">
    <source>
        <dbReference type="ARBA" id="ARBA00012438"/>
    </source>
</evidence>
<keyword evidence="4" id="KW-1003">Cell membrane</keyword>
<evidence type="ECO:0000256" key="5">
    <source>
        <dbReference type="ARBA" id="ARBA00022553"/>
    </source>
</evidence>
<dbReference type="SUPFAM" id="SSF47384">
    <property type="entry name" value="Homodimeric domain of signal transducing histidine kinase"/>
    <property type="match status" value="1"/>
</dbReference>
<evidence type="ECO:0000256" key="7">
    <source>
        <dbReference type="ARBA" id="ARBA00022741"/>
    </source>
</evidence>
<dbReference type="PANTHER" id="PTHR44936:SF10">
    <property type="entry name" value="SENSOR PROTEIN RSTB"/>
    <property type="match status" value="1"/>
</dbReference>
<keyword evidence="7" id="KW-0547">Nucleotide-binding</keyword>
<keyword evidence="5" id="KW-0597">Phosphoprotein</keyword>
<feature type="transmembrane region" description="Helical" evidence="10">
    <location>
        <begin position="98"/>
        <end position="115"/>
    </location>
</feature>
<keyword evidence="10" id="KW-0472">Membrane</keyword>
<dbReference type="Proteomes" id="UP001205890">
    <property type="component" value="Unassembled WGS sequence"/>
</dbReference>
<evidence type="ECO:0000259" key="11">
    <source>
        <dbReference type="PROSITE" id="PS50109"/>
    </source>
</evidence>
<dbReference type="InterPro" id="IPR005467">
    <property type="entry name" value="His_kinase_dom"/>
</dbReference>
<dbReference type="InterPro" id="IPR003594">
    <property type="entry name" value="HATPase_dom"/>
</dbReference>
<keyword evidence="8 12" id="KW-0418">Kinase</keyword>
<dbReference type="InterPro" id="IPR003661">
    <property type="entry name" value="HisK_dim/P_dom"/>
</dbReference>
<feature type="transmembrane region" description="Helical" evidence="10">
    <location>
        <begin position="74"/>
        <end position="92"/>
    </location>
</feature>
<dbReference type="Gene3D" id="1.10.287.130">
    <property type="match status" value="1"/>
</dbReference>
<evidence type="ECO:0000256" key="4">
    <source>
        <dbReference type="ARBA" id="ARBA00022475"/>
    </source>
</evidence>
<accession>A0ABT1LF16</accession>
<dbReference type="GO" id="GO:0016301">
    <property type="term" value="F:kinase activity"/>
    <property type="evidence" value="ECO:0007669"/>
    <property type="project" value="UniProtKB-KW"/>
</dbReference>
<evidence type="ECO:0000256" key="10">
    <source>
        <dbReference type="SAM" id="Phobius"/>
    </source>
</evidence>
<sequence length="437" mass="46759">MDFRRSASRLRLRTLVRLRWLAIAGQTIALVAVKFGLGFDVPLAPCLAVVAVSAGVNLWLTLRFPAARRLDENAATALLAFDIVELAGLLYLTGGLENPFAILFLAPVMVAAASLPPARTFALGGLVMAAATVLVVFHLPLPWAERDTMTLPPLYQAGVWTALLLALAFLGLYARRVAEEARQLVQGLAATELVLAREQHLSQLDGLAAAAAHELGTPLATIALVARELRKAVPEDGPLAEDVALLGQQAERCRDILLKLTSMDDEEQGPLDRLPLGVLIEEVAGPRRAFRAVESRLAGEGPEPVCRRNPGMLYGLGNLVENAVDFARETVRIEARWDAGSVTVAIADDGPGFSGDVLSRLGEPYVTTRRDARAGDARGGLGLGLFIAKTLLERTGATLDMRNGPAGGATVRVTWPREAFERTPQDHGPASESAFRL</sequence>
<keyword evidence="13" id="KW-1185">Reference proteome</keyword>
<dbReference type="EMBL" id="JANCLU010000008">
    <property type="protein sequence ID" value="MCP8938838.1"/>
    <property type="molecule type" value="Genomic_DNA"/>
</dbReference>
<comment type="caution">
    <text evidence="12">The sequence shown here is derived from an EMBL/GenBank/DDBJ whole genome shotgun (WGS) entry which is preliminary data.</text>
</comment>
<dbReference type="InterPro" id="IPR004358">
    <property type="entry name" value="Sig_transdc_His_kin-like_C"/>
</dbReference>
<dbReference type="CDD" id="cd00082">
    <property type="entry name" value="HisKA"/>
    <property type="match status" value="1"/>
</dbReference>
<dbReference type="PANTHER" id="PTHR44936">
    <property type="entry name" value="SENSOR PROTEIN CREC"/>
    <property type="match status" value="1"/>
</dbReference>
<evidence type="ECO:0000313" key="12">
    <source>
        <dbReference type="EMBL" id="MCP8938838.1"/>
    </source>
</evidence>
<dbReference type="InterPro" id="IPR047770">
    <property type="entry name" value="RegB"/>
</dbReference>
<keyword evidence="10" id="KW-1133">Transmembrane helix</keyword>
<evidence type="ECO:0000256" key="6">
    <source>
        <dbReference type="ARBA" id="ARBA00022679"/>
    </source>
</evidence>
<gene>
    <name evidence="12" type="ORF">NK718_09955</name>
</gene>
<evidence type="ECO:0000313" key="13">
    <source>
        <dbReference type="Proteomes" id="UP001205890"/>
    </source>
</evidence>
<name>A0ABT1LF16_9HYPH</name>
<dbReference type="RefSeq" id="WP_254741211.1">
    <property type="nucleotide sequence ID" value="NZ_JANCLU010000008.1"/>
</dbReference>
<evidence type="ECO:0000256" key="1">
    <source>
        <dbReference type="ARBA" id="ARBA00000085"/>
    </source>
</evidence>
<dbReference type="InterPro" id="IPR036097">
    <property type="entry name" value="HisK_dim/P_sf"/>
</dbReference>
<evidence type="ECO:0000256" key="2">
    <source>
        <dbReference type="ARBA" id="ARBA00004651"/>
    </source>
</evidence>
<dbReference type="SMART" id="SM00387">
    <property type="entry name" value="HATPase_c"/>
    <property type="match status" value="1"/>
</dbReference>
<keyword evidence="6" id="KW-0808">Transferase</keyword>
<dbReference type="InterPro" id="IPR050980">
    <property type="entry name" value="2C_sensor_his_kinase"/>
</dbReference>
<feature type="transmembrane region" description="Helical" evidence="10">
    <location>
        <begin position="20"/>
        <end position="37"/>
    </location>
</feature>
<dbReference type="SUPFAM" id="SSF55874">
    <property type="entry name" value="ATPase domain of HSP90 chaperone/DNA topoisomerase II/histidine kinase"/>
    <property type="match status" value="1"/>
</dbReference>
<feature type="domain" description="Histidine kinase" evidence="11">
    <location>
        <begin position="210"/>
        <end position="419"/>
    </location>
</feature>
<dbReference type="EC" id="2.7.13.3" evidence="3"/>
<protein>
    <recommendedName>
        <fullName evidence="3">histidine kinase</fullName>
        <ecNumber evidence="3">2.7.13.3</ecNumber>
    </recommendedName>
</protein>
<dbReference type="PROSITE" id="PS50109">
    <property type="entry name" value="HIS_KIN"/>
    <property type="match status" value="1"/>
</dbReference>
<evidence type="ECO:0000256" key="8">
    <source>
        <dbReference type="ARBA" id="ARBA00022777"/>
    </source>
</evidence>
<feature type="transmembrane region" description="Helical" evidence="10">
    <location>
        <begin position="153"/>
        <end position="174"/>
    </location>
</feature>
<keyword evidence="10" id="KW-0812">Transmembrane</keyword>
<dbReference type="Pfam" id="PF25323">
    <property type="entry name" value="6TM_PilS"/>
    <property type="match status" value="1"/>
</dbReference>
<feature type="transmembrane region" description="Helical" evidence="10">
    <location>
        <begin position="43"/>
        <end position="62"/>
    </location>
</feature>